<evidence type="ECO:0000256" key="3">
    <source>
        <dbReference type="ARBA" id="ARBA00012758"/>
    </source>
</evidence>
<evidence type="ECO:0000259" key="11">
    <source>
        <dbReference type="Pfam" id="PF08244"/>
    </source>
</evidence>
<dbReference type="PROSITE" id="PS00609">
    <property type="entry name" value="GLYCOSYL_HYDROL_F32"/>
    <property type="match status" value="1"/>
</dbReference>
<dbReference type="PANTHER" id="PTHR43101">
    <property type="entry name" value="BETA-FRUCTOSIDASE"/>
    <property type="match status" value="1"/>
</dbReference>
<dbReference type="Proteomes" id="UP000790580">
    <property type="component" value="Unassembled WGS sequence"/>
</dbReference>
<comment type="pathway">
    <text evidence="1 9">Glycan biosynthesis; sucrose metabolism.</text>
</comment>
<dbReference type="RefSeq" id="WP_088075407.1">
    <property type="nucleotide sequence ID" value="NZ_JAHQCR010000034.1"/>
</dbReference>
<evidence type="ECO:0000259" key="10">
    <source>
        <dbReference type="Pfam" id="PF00251"/>
    </source>
</evidence>
<dbReference type="InterPro" id="IPR013148">
    <property type="entry name" value="Glyco_hydro_32_N"/>
</dbReference>
<dbReference type="Gene3D" id="2.115.10.20">
    <property type="entry name" value="Glycosyl hydrolase domain, family 43"/>
    <property type="match status" value="1"/>
</dbReference>
<protein>
    <recommendedName>
        <fullName evidence="4 8">Sucrose-6-phosphate hydrolase</fullName>
        <ecNumber evidence="3 8">3.2.1.26</ecNumber>
    </recommendedName>
    <alternativeName>
        <fullName evidence="7 9">Invertase</fullName>
    </alternativeName>
</protein>
<dbReference type="Pfam" id="PF00251">
    <property type="entry name" value="Glyco_hydro_32N"/>
    <property type="match status" value="1"/>
</dbReference>
<comment type="function">
    <text evidence="9">Enables the bacterium to metabolize sucrose as a sole carbon source.</text>
</comment>
<reference evidence="12 13" key="1">
    <citation type="submission" date="2021-06" db="EMBL/GenBank/DDBJ databases">
        <title>Bacillus sp. RD4P76, an endophyte from a halophyte.</title>
        <authorList>
            <person name="Sun J.-Q."/>
        </authorList>
    </citation>
    <scope>NUCLEOTIDE SEQUENCE [LARGE SCALE GENOMIC DNA]</scope>
    <source>
        <strain evidence="12 13">JCM 17098</strain>
    </source>
</reference>
<evidence type="ECO:0000256" key="4">
    <source>
        <dbReference type="ARBA" id="ARBA00019623"/>
    </source>
</evidence>
<dbReference type="InterPro" id="IPR001362">
    <property type="entry name" value="Glyco_hydro_32"/>
</dbReference>
<evidence type="ECO:0000313" key="12">
    <source>
        <dbReference type="EMBL" id="MBU9721443.1"/>
    </source>
</evidence>
<proteinExistence type="inferred from homology"/>
<dbReference type="InterPro" id="IPR013189">
    <property type="entry name" value="Glyco_hydro_32_C"/>
</dbReference>
<dbReference type="EMBL" id="JAHQCR010000034">
    <property type="protein sequence ID" value="MBU9721443.1"/>
    <property type="molecule type" value="Genomic_DNA"/>
</dbReference>
<keyword evidence="13" id="KW-1185">Reference proteome</keyword>
<dbReference type="EC" id="3.2.1.26" evidence="3 8"/>
<dbReference type="SMART" id="SM00640">
    <property type="entry name" value="Glyco_32"/>
    <property type="match status" value="1"/>
</dbReference>
<name>A0ABS6JSH0_9BACI</name>
<dbReference type="SUPFAM" id="SSF49899">
    <property type="entry name" value="Concanavalin A-like lectins/glucanases"/>
    <property type="match status" value="1"/>
</dbReference>
<comment type="caution">
    <text evidence="12">The sequence shown here is derived from an EMBL/GenBank/DDBJ whole genome shotgun (WGS) entry which is preliminary data.</text>
</comment>
<dbReference type="InterPro" id="IPR051214">
    <property type="entry name" value="GH32_Enzymes"/>
</dbReference>
<feature type="domain" description="Glycosyl hydrolase family 32 N-terminal" evidence="10">
    <location>
        <begin position="32"/>
        <end position="337"/>
    </location>
</feature>
<dbReference type="GO" id="GO:0004564">
    <property type="term" value="F:beta-fructofuranosidase activity"/>
    <property type="evidence" value="ECO:0007669"/>
    <property type="project" value="UniProtKB-EC"/>
</dbReference>
<dbReference type="InterPro" id="IPR006232">
    <property type="entry name" value="Suc6P_hydrolase"/>
</dbReference>
<dbReference type="InterPro" id="IPR013320">
    <property type="entry name" value="ConA-like_dom_sf"/>
</dbReference>
<dbReference type="PANTHER" id="PTHR43101:SF1">
    <property type="entry name" value="BETA-FRUCTOSIDASE"/>
    <property type="match status" value="1"/>
</dbReference>
<evidence type="ECO:0000256" key="1">
    <source>
        <dbReference type="ARBA" id="ARBA00004914"/>
    </source>
</evidence>
<feature type="domain" description="Glycosyl hydrolase family 32 C-terminal" evidence="11">
    <location>
        <begin position="382"/>
        <end position="476"/>
    </location>
</feature>
<evidence type="ECO:0000256" key="9">
    <source>
        <dbReference type="RuleBase" id="RU365015"/>
    </source>
</evidence>
<dbReference type="InterPro" id="IPR018053">
    <property type="entry name" value="Glyco_hydro_32_AS"/>
</dbReference>
<accession>A0ABS6JSH0</accession>
<evidence type="ECO:0000256" key="8">
    <source>
        <dbReference type="RuleBase" id="RU362110"/>
    </source>
</evidence>
<evidence type="ECO:0000256" key="6">
    <source>
        <dbReference type="ARBA" id="ARBA00023295"/>
    </source>
</evidence>
<keyword evidence="6 8" id="KW-0326">Glycosidase</keyword>
<organism evidence="12 13">
    <name type="scientific">Evansella alkalicola</name>
    <dbReference type="NCBI Taxonomy" id="745819"/>
    <lineage>
        <taxon>Bacteria</taxon>
        <taxon>Bacillati</taxon>
        <taxon>Bacillota</taxon>
        <taxon>Bacilli</taxon>
        <taxon>Bacillales</taxon>
        <taxon>Bacillaceae</taxon>
        <taxon>Evansella</taxon>
    </lineage>
</organism>
<evidence type="ECO:0000256" key="5">
    <source>
        <dbReference type="ARBA" id="ARBA00022801"/>
    </source>
</evidence>
<comment type="catalytic activity">
    <reaction evidence="8">
        <text>Hydrolysis of terminal non-reducing beta-D-fructofuranoside residues in beta-D-fructofuranosides.</text>
        <dbReference type="EC" id="3.2.1.26"/>
    </reaction>
</comment>
<dbReference type="Pfam" id="PF08244">
    <property type="entry name" value="Glyco_hydro_32C"/>
    <property type="match status" value="1"/>
</dbReference>
<evidence type="ECO:0000256" key="7">
    <source>
        <dbReference type="ARBA" id="ARBA00033367"/>
    </source>
</evidence>
<keyword evidence="5 8" id="KW-0378">Hydrolase</keyword>
<dbReference type="InterPro" id="IPR023296">
    <property type="entry name" value="Glyco_hydro_beta-prop_sf"/>
</dbReference>
<dbReference type="NCBIfam" id="TIGR01322">
    <property type="entry name" value="scrB_fam"/>
    <property type="match status" value="1"/>
</dbReference>
<dbReference type="SUPFAM" id="SSF75005">
    <property type="entry name" value="Arabinanase/levansucrase/invertase"/>
    <property type="match status" value="1"/>
</dbReference>
<sequence length="482" mass="55932">MDLDKQLKKRVNDEIKGNKNKVEKDPFRLHYHIMPPVGLLNDPNGFIWWKGQYHLFYQWMPFKTGHGAKFWGHYSSTDLIHWKHEELALAPSDWYDKNGCYSGSAIDFEGKLHLLYTGNVKDESGNRETYQCLAVSENGINFEKKGPILNLPSQYTAHFRDPKVWEQDDKYFMVIGAQTKELKGAVALFSSNNLTDWTHEGMIAGGGEGKLKNFGYMFECPDLFHLNGHDVLIFSPQGIEACEMKYNNVYQSGYVIGKFDSKNCVYTHGDFEELDRGFDFYAPQTTIDNDGRRILIAWMSVPDQNEQDHPTTEYKWLHNMTIPRELSIVEGRVRQKPAIELKELRQNFSEGYVKLDKESKAINFSEGETLELQLDDVDIPNGMLELTLYGNARLLYSNEHSVFTMERKSYVDGTIEKRQCKLDKLHSLTIFIDTSSIEVFVNDGEESFTMRFYPYKNDKVIQVGSTEKCQFKYQVWNLKKVF</sequence>
<comment type="similarity">
    <text evidence="2 8">Belongs to the glycosyl hydrolase 32 family.</text>
</comment>
<dbReference type="Gene3D" id="2.60.120.560">
    <property type="entry name" value="Exo-inulinase, domain 1"/>
    <property type="match status" value="1"/>
</dbReference>
<gene>
    <name evidence="12" type="ORF">KS407_08295</name>
</gene>
<dbReference type="CDD" id="cd18623">
    <property type="entry name" value="GH32_ScrB-like"/>
    <property type="match status" value="1"/>
</dbReference>
<keyword evidence="9" id="KW-0119">Carbohydrate metabolism</keyword>
<evidence type="ECO:0000256" key="2">
    <source>
        <dbReference type="ARBA" id="ARBA00009902"/>
    </source>
</evidence>
<evidence type="ECO:0000313" key="13">
    <source>
        <dbReference type="Proteomes" id="UP000790580"/>
    </source>
</evidence>
<comment type="subcellular location">
    <subcellularLocation>
        <location evidence="9">Cytoplasm</location>
    </subcellularLocation>
</comment>
<keyword evidence="9" id="KW-0963">Cytoplasm</keyword>